<dbReference type="AlphaFoldDB" id="A0A2P2C3H9"/>
<reference evidence="1" key="1">
    <citation type="submission" date="2015-08" db="EMBL/GenBank/DDBJ databases">
        <authorList>
            <person name="Babu N.S."/>
            <person name="Beckwith C.J."/>
            <person name="Beseler K.G."/>
            <person name="Brison A."/>
            <person name="Carone J.V."/>
            <person name="Caskin T.P."/>
            <person name="Diamond M."/>
            <person name="Durham M.E."/>
            <person name="Foxe J.M."/>
            <person name="Go M."/>
            <person name="Henderson B.A."/>
            <person name="Jones I.B."/>
            <person name="McGettigan J.A."/>
            <person name="Micheletti S.J."/>
            <person name="Nasrallah M.E."/>
            <person name="Ortiz D."/>
            <person name="Piller C.R."/>
            <person name="Privatt S.R."/>
            <person name="Schneider S.L."/>
            <person name="Sharp S."/>
            <person name="Smith T.C."/>
            <person name="Stanton J.D."/>
            <person name="Ullery H.E."/>
            <person name="Wilson R.J."/>
            <person name="Serrano M.G."/>
            <person name="Buck G."/>
            <person name="Lee V."/>
            <person name="Wang Y."/>
            <person name="Carvalho R."/>
            <person name="Voegtly L."/>
            <person name="Shi R."/>
            <person name="Duckworth R."/>
            <person name="Johnson A."/>
            <person name="Loviza R."/>
            <person name="Walstead R."/>
            <person name="Shah Z."/>
            <person name="Kiflezghi M."/>
            <person name="Wade K."/>
            <person name="Ball S.L."/>
            <person name="Bradley K.W."/>
            <person name="Asai D.J."/>
            <person name="Bowman C.A."/>
            <person name="Russell D.A."/>
            <person name="Pope W.H."/>
            <person name="Jacobs-Sera D."/>
            <person name="Hendrix R.W."/>
            <person name="Hatfull G.F."/>
        </authorList>
    </citation>
    <scope>NUCLEOTIDE SEQUENCE</scope>
</reference>
<dbReference type="Gene3D" id="3.90.1140.10">
    <property type="entry name" value="Cyclic phosphodiesterase"/>
    <property type="match status" value="1"/>
</dbReference>
<organism evidence="1">
    <name type="scientific">metagenome</name>
    <dbReference type="NCBI Taxonomy" id="256318"/>
    <lineage>
        <taxon>unclassified sequences</taxon>
        <taxon>metagenomes</taxon>
    </lineage>
</organism>
<dbReference type="EMBL" id="CZKA01000029">
    <property type="protein sequence ID" value="CUR56563.1"/>
    <property type="molecule type" value="Genomic_DNA"/>
</dbReference>
<dbReference type="SUPFAM" id="SSF55144">
    <property type="entry name" value="LigT-like"/>
    <property type="match status" value="1"/>
</dbReference>
<protein>
    <recommendedName>
        <fullName evidence="2">2'-5' RNA ligase family protein</fullName>
    </recommendedName>
</protein>
<evidence type="ECO:0000313" key="1">
    <source>
        <dbReference type="EMBL" id="CUR56563.1"/>
    </source>
</evidence>
<dbReference type="Pfam" id="PF13563">
    <property type="entry name" value="2_5_RNA_ligase2"/>
    <property type="match status" value="1"/>
</dbReference>
<name>A0A2P2C3H9_9ZZZZ</name>
<evidence type="ECO:0008006" key="2">
    <source>
        <dbReference type="Google" id="ProtNLM"/>
    </source>
</evidence>
<sequence>MGHSVLLVPVPALEPFIRERTAHYDTDYLSSDPRFIHAHITALGPFLRHTDEVAAARIAEIASSTPAFDFELAEIDTFPNGIIHLVPEPEGPFRELTTRLATAFPQCPPYAGEFSDTRPHLTLDARSAAVSEESTRALLGERIPVTTRADRLDLAWYDAGNCRVIDSWRLGV</sequence>
<gene>
    <name evidence="1" type="ORF">NOCA2350064</name>
</gene>
<dbReference type="InterPro" id="IPR009097">
    <property type="entry name" value="Cyclic_Pdiesterase"/>
</dbReference>
<accession>A0A2P2C3H9</accession>
<proteinExistence type="predicted"/>